<sequence length="132" mass="14997">RVGKGSVGKVAVRKFPSEMIGKVTMTGSACWERYKVVATVELIPSVGFFLFPSPKKYKYGVRDGVSRGDYPCVERVAKSPDTDNCLYVATLVSLKNLQTLRKRRWRATHATYQYRVLDSNLSCRRMDRLLKA</sequence>
<evidence type="ECO:0000313" key="2">
    <source>
        <dbReference type="Proteomes" id="UP000835052"/>
    </source>
</evidence>
<dbReference type="EMBL" id="CAJGYM010000314">
    <property type="protein sequence ID" value="CAD6200309.1"/>
    <property type="molecule type" value="Genomic_DNA"/>
</dbReference>
<proteinExistence type="predicted"/>
<feature type="non-terminal residue" evidence="1">
    <location>
        <position position="1"/>
    </location>
</feature>
<dbReference type="Proteomes" id="UP000835052">
    <property type="component" value="Unassembled WGS sequence"/>
</dbReference>
<protein>
    <submittedName>
        <fullName evidence="1">Uncharacterized protein</fullName>
    </submittedName>
</protein>
<gene>
    <name evidence="1" type="ORF">CAUJ_LOCUS16206</name>
</gene>
<keyword evidence="2" id="KW-1185">Reference proteome</keyword>
<evidence type="ECO:0000313" key="1">
    <source>
        <dbReference type="EMBL" id="CAD6200309.1"/>
    </source>
</evidence>
<accession>A0A8S1HXV8</accession>
<organism evidence="1 2">
    <name type="scientific">Caenorhabditis auriculariae</name>
    <dbReference type="NCBI Taxonomy" id="2777116"/>
    <lineage>
        <taxon>Eukaryota</taxon>
        <taxon>Metazoa</taxon>
        <taxon>Ecdysozoa</taxon>
        <taxon>Nematoda</taxon>
        <taxon>Chromadorea</taxon>
        <taxon>Rhabditida</taxon>
        <taxon>Rhabditina</taxon>
        <taxon>Rhabditomorpha</taxon>
        <taxon>Rhabditoidea</taxon>
        <taxon>Rhabditidae</taxon>
        <taxon>Peloderinae</taxon>
        <taxon>Caenorhabditis</taxon>
    </lineage>
</organism>
<reference evidence="1" key="1">
    <citation type="submission" date="2020-10" db="EMBL/GenBank/DDBJ databases">
        <authorList>
            <person name="Kikuchi T."/>
        </authorList>
    </citation>
    <scope>NUCLEOTIDE SEQUENCE</scope>
    <source>
        <strain evidence="1">NKZ352</strain>
    </source>
</reference>
<name>A0A8S1HXV8_9PELO</name>
<comment type="caution">
    <text evidence="1">The sequence shown here is derived from an EMBL/GenBank/DDBJ whole genome shotgun (WGS) entry which is preliminary data.</text>
</comment>
<dbReference type="AlphaFoldDB" id="A0A8S1HXV8"/>